<keyword evidence="1" id="KW-0732">Signal</keyword>
<reference evidence="2" key="1">
    <citation type="submission" date="2022-11" db="EMBL/GenBank/DDBJ databases">
        <title>Minimal conservation of predation-associated metabolite biosynthetic gene clusters underscores biosynthetic potential of Myxococcota including descriptions for ten novel species: Archangium lansinium sp. nov., Myxococcus landrumus sp. nov., Nannocystis bai.</title>
        <authorList>
            <person name="Ahearne A."/>
            <person name="Stevens C."/>
            <person name="Dowd S."/>
        </authorList>
    </citation>
    <scope>NUCLEOTIDE SEQUENCE</scope>
    <source>
        <strain evidence="2">Fl3</strain>
    </source>
</reference>
<evidence type="ECO:0000256" key="1">
    <source>
        <dbReference type="SAM" id="SignalP"/>
    </source>
</evidence>
<keyword evidence="3" id="KW-1185">Reference proteome</keyword>
<dbReference type="Proteomes" id="UP001164459">
    <property type="component" value="Chromosome"/>
</dbReference>
<name>A0ABY7GSX7_9BACT</name>
<feature type="chain" id="PRO_5045504855" evidence="1">
    <location>
        <begin position="18"/>
        <end position="125"/>
    </location>
</feature>
<feature type="signal peptide" evidence="1">
    <location>
        <begin position="1"/>
        <end position="17"/>
    </location>
</feature>
<sequence>MRSFAFPIVLLAACGQAGSPPPAAPTAPTDPGETVITDRSQRAAAVGKTVTIIGPQTRTKQPTVHGVDVDGDYALSDRTVIVRGVLREAVVTEVDPTVAGRRPGTYYAVVDPATGELARTALHEE</sequence>
<gene>
    <name evidence="2" type="ORF">O0S08_28010</name>
</gene>
<evidence type="ECO:0000313" key="3">
    <source>
        <dbReference type="Proteomes" id="UP001164459"/>
    </source>
</evidence>
<evidence type="ECO:0000313" key="2">
    <source>
        <dbReference type="EMBL" id="WAS90057.1"/>
    </source>
</evidence>
<proteinExistence type="predicted"/>
<protein>
    <submittedName>
        <fullName evidence="2">Uncharacterized protein</fullName>
    </submittedName>
</protein>
<accession>A0ABY7GSX7</accession>
<dbReference type="RefSeq" id="WP_269032391.1">
    <property type="nucleotide sequence ID" value="NZ_CP114040.1"/>
</dbReference>
<organism evidence="2 3">
    <name type="scientific">Nannocystis punicea</name>
    <dbReference type="NCBI Taxonomy" id="2995304"/>
    <lineage>
        <taxon>Bacteria</taxon>
        <taxon>Pseudomonadati</taxon>
        <taxon>Myxococcota</taxon>
        <taxon>Polyangia</taxon>
        <taxon>Nannocystales</taxon>
        <taxon>Nannocystaceae</taxon>
        <taxon>Nannocystis</taxon>
    </lineage>
</organism>
<dbReference type="EMBL" id="CP114040">
    <property type="protein sequence ID" value="WAS90057.1"/>
    <property type="molecule type" value="Genomic_DNA"/>
</dbReference>